<evidence type="ECO:0000256" key="2">
    <source>
        <dbReference type="ARBA" id="ARBA00022801"/>
    </source>
</evidence>
<evidence type="ECO:0000313" key="5">
    <source>
        <dbReference type="Proteomes" id="UP000186817"/>
    </source>
</evidence>
<dbReference type="InterPro" id="IPR006357">
    <property type="entry name" value="HAD-SF_hydro_IIA"/>
</dbReference>
<dbReference type="AlphaFoldDB" id="A0A1Q9DWY2"/>
<evidence type="ECO:0000256" key="3">
    <source>
        <dbReference type="SAM" id="MobiDB-lite"/>
    </source>
</evidence>
<dbReference type="FunFam" id="3.40.50.1000:FF:000039">
    <property type="entry name" value="Phosphoglycolate phosphatase"/>
    <property type="match status" value="1"/>
</dbReference>
<dbReference type="Gene3D" id="2.20.110.10">
    <property type="entry name" value="Histone H3 K4-specific methyltransferase SET7/9 N-terminal domain"/>
    <property type="match status" value="1"/>
</dbReference>
<dbReference type="SFLD" id="SFLDF00039">
    <property type="entry name" value="phosphoglycolate_phosphatase_2"/>
    <property type="match status" value="1"/>
</dbReference>
<dbReference type="Proteomes" id="UP000186817">
    <property type="component" value="Unassembled WGS sequence"/>
</dbReference>
<dbReference type="SFLD" id="SFLDG01139">
    <property type="entry name" value="C2.A:_Pyridoxal_Phosphate_Phos"/>
    <property type="match status" value="1"/>
</dbReference>
<dbReference type="Gene3D" id="3.40.50.1000">
    <property type="entry name" value="HAD superfamily/HAD-like"/>
    <property type="match status" value="2"/>
</dbReference>
<dbReference type="Pfam" id="PF13344">
    <property type="entry name" value="Hydrolase_6"/>
    <property type="match status" value="1"/>
</dbReference>
<dbReference type="SUPFAM" id="SSF82185">
    <property type="entry name" value="Histone H3 K4-specific methyltransferase SET7/9 N-terminal domain"/>
    <property type="match status" value="1"/>
</dbReference>
<keyword evidence="2" id="KW-0378">Hydrolase</keyword>
<accession>A0A1Q9DWY2</accession>
<keyword evidence="5" id="KW-1185">Reference proteome</keyword>
<dbReference type="GO" id="GO:0005737">
    <property type="term" value="C:cytoplasm"/>
    <property type="evidence" value="ECO:0007669"/>
    <property type="project" value="TreeGrafter"/>
</dbReference>
<comment type="caution">
    <text evidence="4">The sequence shown here is derived from an EMBL/GenBank/DDBJ whole genome shotgun (WGS) entry which is preliminary data.</text>
</comment>
<protein>
    <submittedName>
        <fullName evidence="4">Phosphoglycolate phosphatase 1B, chloroplastic</fullName>
    </submittedName>
</protein>
<dbReference type="InterPro" id="IPR023214">
    <property type="entry name" value="HAD_sf"/>
</dbReference>
<name>A0A1Q9DWY2_SYMMI</name>
<dbReference type="InterPro" id="IPR003409">
    <property type="entry name" value="MORN"/>
</dbReference>
<dbReference type="InterPro" id="IPR036412">
    <property type="entry name" value="HAD-like_sf"/>
</dbReference>
<sequence>MSGPSKLDEPSKLLSNVDVFIFDCDGVIWRGDSLIDGVPSVLDQLRLAGKKIFFVTNNSTKSRVGYKSKFTSLGLDVQPEEIFSSSFAAAAYLEQTKFKDTGKKVYIIGEKGISEELDAIGVSWLGGEADKEKKADMGPGGRVEIDHDVGAVVVGFDRHINYYKLQYAQLCLNELPGCEFIATNLDRVTHLTDAQEWAGNGTMVGAVSGCTGREPTLVGKPAPLMIDYIATKYGITDRSHICMVGDRLDTDIAFGRNNGLKTCLTLSGVTTEDELMERAPRKKGTEGIQPEFYVELVEGQFADFFFNSHRAGPGSRGGRRGRPRRGSDPMPPKKPQAAEPVEEEVKEEPPPEILQGDFVFPDGSTYSGQYLKKGESICMHGDGHLQSGPQTFEGSFDNGMYKMGRYSSCSGAVYTGHFRKNQFHGVGDYKWPDGREYRGTWKDGFMHGYGMYLYFSVGADKRFMGFSMNGKFASGAAEQEEATMKAFLQEYGAQCVQSATAAFREMAEKTAADGVPADFLIAKDADGKAEKVLEDMVAAPYPDASAATQASLQAFAARLSAEEQPLQVSVYTGLTNKKLVLPLSEESTFSCLGTEDVHMDGARLKHTQLQVAGQAVEFFSEAETAGALRAVVLLNTASEFEWEAAKWKLVHCESA</sequence>
<feature type="region of interest" description="Disordered" evidence="3">
    <location>
        <begin position="308"/>
        <end position="358"/>
    </location>
</feature>
<dbReference type="OrthoDB" id="413953at2759"/>
<keyword evidence="1" id="KW-0677">Repeat</keyword>
<organism evidence="4 5">
    <name type="scientific">Symbiodinium microadriaticum</name>
    <name type="common">Dinoflagellate</name>
    <name type="synonym">Zooxanthella microadriatica</name>
    <dbReference type="NCBI Taxonomy" id="2951"/>
    <lineage>
        <taxon>Eukaryota</taxon>
        <taxon>Sar</taxon>
        <taxon>Alveolata</taxon>
        <taxon>Dinophyceae</taxon>
        <taxon>Suessiales</taxon>
        <taxon>Symbiodiniaceae</taxon>
        <taxon>Symbiodinium</taxon>
    </lineage>
</organism>
<gene>
    <name evidence="4" type="primary">PGLP1B</name>
    <name evidence="4" type="ORF">AK812_SmicGene17734</name>
</gene>
<evidence type="ECO:0000313" key="4">
    <source>
        <dbReference type="EMBL" id="OLP99676.1"/>
    </source>
</evidence>
<dbReference type="NCBIfam" id="TIGR01460">
    <property type="entry name" value="HAD-SF-IIA"/>
    <property type="match status" value="1"/>
</dbReference>
<dbReference type="InterPro" id="IPR006349">
    <property type="entry name" value="PGP_euk"/>
</dbReference>
<dbReference type="PANTHER" id="PTHR19288">
    <property type="entry name" value="4-NITROPHENYLPHOSPHATASE-RELATED"/>
    <property type="match status" value="1"/>
</dbReference>
<dbReference type="Pfam" id="PF13242">
    <property type="entry name" value="Hydrolase_like"/>
    <property type="match status" value="1"/>
</dbReference>
<evidence type="ECO:0000256" key="1">
    <source>
        <dbReference type="ARBA" id="ARBA00022737"/>
    </source>
</evidence>
<dbReference type="SMART" id="SM00698">
    <property type="entry name" value="MORN"/>
    <property type="match status" value="2"/>
</dbReference>
<dbReference type="PANTHER" id="PTHR19288:SF46">
    <property type="entry name" value="HALOACID DEHALOGENASE-LIKE HYDROLASE DOMAIN-CONTAINING PROTEIN 2"/>
    <property type="match status" value="1"/>
</dbReference>
<dbReference type="NCBIfam" id="TIGR01452">
    <property type="entry name" value="PGP_euk"/>
    <property type="match status" value="1"/>
</dbReference>
<dbReference type="EMBL" id="LSRX01000353">
    <property type="protein sequence ID" value="OLP99676.1"/>
    <property type="molecule type" value="Genomic_DNA"/>
</dbReference>
<proteinExistence type="predicted"/>
<dbReference type="GO" id="GO:0016791">
    <property type="term" value="F:phosphatase activity"/>
    <property type="evidence" value="ECO:0007669"/>
    <property type="project" value="InterPro"/>
</dbReference>
<dbReference type="SUPFAM" id="SSF56784">
    <property type="entry name" value="HAD-like"/>
    <property type="match status" value="1"/>
</dbReference>
<reference evidence="4 5" key="1">
    <citation type="submission" date="2016-02" db="EMBL/GenBank/DDBJ databases">
        <title>Genome analysis of coral dinoflagellate symbionts highlights evolutionary adaptations to a symbiotic lifestyle.</title>
        <authorList>
            <person name="Aranda M."/>
            <person name="Li Y."/>
            <person name="Liew Y.J."/>
            <person name="Baumgarten S."/>
            <person name="Simakov O."/>
            <person name="Wilson M."/>
            <person name="Piel J."/>
            <person name="Ashoor H."/>
            <person name="Bougouffa S."/>
            <person name="Bajic V.B."/>
            <person name="Ryu T."/>
            <person name="Ravasi T."/>
            <person name="Bayer T."/>
            <person name="Micklem G."/>
            <person name="Kim H."/>
            <person name="Bhak J."/>
            <person name="Lajeunesse T.C."/>
            <person name="Voolstra C.R."/>
        </authorList>
    </citation>
    <scope>NUCLEOTIDE SEQUENCE [LARGE SCALE GENOMIC DNA]</scope>
    <source>
        <strain evidence="4 5">CCMP2467</strain>
    </source>
</reference>
<dbReference type="SFLD" id="SFLDS00003">
    <property type="entry name" value="Haloacid_Dehalogenase"/>
    <property type="match status" value="1"/>
</dbReference>
<dbReference type="Pfam" id="PF02493">
    <property type="entry name" value="MORN"/>
    <property type="match status" value="2"/>
</dbReference>